<comment type="caution">
    <text evidence="1">The sequence shown here is derived from an EMBL/GenBank/DDBJ whole genome shotgun (WGS) entry which is preliminary data.</text>
</comment>
<keyword evidence="2" id="KW-1185">Reference proteome</keyword>
<evidence type="ECO:0000313" key="2">
    <source>
        <dbReference type="Proteomes" id="UP001150581"/>
    </source>
</evidence>
<evidence type="ECO:0000313" key="1">
    <source>
        <dbReference type="EMBL" id="KAJ1896779.1"/>
    </source>
</evidence>
<dbReference type="Proteomes" id="UP001150581">
    <property type="component" value="Unassembled WGS sequence"/>
</dbReference>
<reference evidence="1" key="1">
    <citation type="submission" date="2022-07" db="EMBL/GenBank/DDBJ databases">
        <title>Phylogenomic reconstructions and comparative analyses of Kickxellomycotina fungi.</title>
        <authorList>
            <person name="Reynolds N.K."/>
            <person name="Stajich J.E."/>
            <person name="Barry K."/>
            <person name="Grigoriev I.V."/>
            <person name="Crous P."/>
            <person name="Smith M.E."/>
        </authorList>
    </citation>
    <scope>NUCLEOTIDE SEQUENCE</scope>
    <source>
        <strain evidence="1">Benny 63K</strain>
    </source>
</reference>
<name>A0ACC1IJP7_9FUNG</name>
<accession>A0ACC1IJP7</accession>
<sequence>MQFWELFQHYKHDGSTPATAAVLGIMAITGGTLYMALQYLQADHQKTARLRSAKQKYRMLISDLSECKGILNHMDSETLPKAHAISEEAPQADKQRREAIVRELGAMGIDLTRLMEKIDGVAPGLVLEAAQLDPWAEHEEELRKDACKAGLAQVFEMTGDLRAIRKGLIKKAERKAQTVDGLRKTVLAIKPDQE</sequence>
<protein>
    <submittedName>
        <fullName evidence="1">Uncharacterized protein</fullName>
    </submittedName>
</protein>
<dbReference type="EMBL" id="JANBPG010000406">
    <property type="protein sequence ID" value="KAJ1896779.1"/>
    <property type="molecule type" value="Genomic_DNA"/>
</dbReference>
<gene>
    <name evidence="1" type="ORF">LPJ66_003783</name>
</gene>
<proteinExistence type="predicted"/>
<organism evidence="1 2">
    <name type="scientific">Kickxella alabastrina</name>
    <dbReference type="NCBI Taxonomy" id="61397"/>
    <lineage>
        <taxon>Eukaryota</taxon>
        <taxon>Fungi</taxon>
        <taxon>Fungi incertae sedis</taxon>
        <taxon>Zoopagomycota</taxon>
        <taxon>Kickxellomycotina</taxon>
        <taxon>Kickxellomycetes</taxon>
        <taxon>Kickxellales</taxon>
        <taxon>Kickxellaceae</taxon>
        <taxon>Kickxella</taxon>
    </lineage>
</organism>